<dbReference type="Proteomes" id="UP000019116">
    <property type="component" value="Chromosome 3D"/>
</dbReference>
<dbReference type="Gramene" id="TraesMAC3D03G01997530.1">
    <property type="protein sequence ID" value="TraesMAC3D03G01997530.1.CDS1"/>
    <property type="gene ID" value="TraesMAC3D03G01997530"/>
</dbReference>
<proteinExistence type="predicted"/>
<dbReference type="Gramene" id="TraesLDM3D03G02002150.1">
    <property type="protein sequence ID" value="TraesLDM3D03G02002150.1.CDS1"/>
    <property type="gene ID" value="TraesLDM3D03G02002150"/>
</dbReference>
<sequence length="344" mass="36262">MAEKNSKKAVRMAQQELEDLYLAVPDGSVDLTFRDFVVAPPPLPAPTASSVAPAPTLAPIHELEQPDEDDPTERSNKALLSRTSTNIFTYKIESASSSDDDGQSQTVKQQDAATAGFQLSPSPPPAGRTTTTRSSTAAAGQQHPPPAHAHAHAGSGRSRQMRRAGIPHSNLCATCSRYMHVFRHRCLVCGRAYCRRCVGAGMGDMTEGRKCLGCLGRKYSHRYIHRAGRGATAAAGLLCLCCCALHAWGSSSSVRAEELLWAEKGPAPRRRPSTSSSTTSISASYSTAAGGGGGYSASMSMTMMSINSGASNSNGHGHRNSNVVVVAPPPASFSRTANPHAFPL</sequence>
<keyword evidence="3" id="KW-1185">Reference proteome</keyword>
<dbReference type="OrthoDB" id="1746176at2759"/>
<dbReference type="InterPro" id="IPR053057">
    <property type="entry name" value="XLG_GTP-binding"/>
</dbReference>
<feature type="compositionally biased region" description="Low complexity" evidence="1">
    <location>
        <begin position="127"/>
        <end position="142"/>
    </location>
</feature>
<reference evidence="2" key="2">
    <citation type="submission" date="2018-10" db="UniProtKB">
        <authorList>
            <consortium name="EnsemblPlants"/>
        </authorList>
    </citation>
    <scope>IDENTIFICATION</scope>
</reference>
<dbReference type="STRING" id="4565.A0A3B6H4G5"/>
<feature type="compositionally biased region" description="Low complexity" evidence="1">
    <location>
        <begin position="46"/>
        <end position="59"/>
    </location>
</feature>
<organism evidence="2">
    <name type="scientific">Triticum aestivum</name>
    <name type="common">Wheat</name>
    <dbReference type="NCBI Taxonomy" id="4565"/>
    <lineage>
        <taxon>Eukaryota</taxon>
        <taxon>Viridiplantae</taxon>
        <taxon>Streptophyta</taxon>
        <taxon>Embryophyta</taxon>
        <taxon>Tracheophyta</taxon>
        <taxon>Spermatophyta</taxon>
        <taxon>Magnoliopsida</taxon>
        <taxon>Liliopsida</taxon>
        <taxon>Poales</taxon>
        <taxon>Poaceae</taxon>
        <taxon>BOP clade</taxon>
        <taxon>Pooideae</taxon>
        <taxon>Triticodae</taxon>
        <taxon>Triticeae</taxon>
        <taxon>Triticinae</taxon>
        <taxon>Triticum</taxon>
    </lineage>
</organism>
<feature type="region of interest" description="Disordered" evidence="1">
    <location>
        <begin position="38"/>
        <end position="81"/>
    </location>
</feature>
<accession>A0A3B6H4G5</accession>
<name>A0A3B6H4G5_WHEAT</name>
<evidence type="ECO:0000256" key="1">
    <source>
        <dbReference type="SAM" id="MobiDB-lite"/>
    </source>
</evidence>
<dbReference type="OMA" id="HSNICTV"/>
<dbReference type="EnsemblPlants" id="TraesCS3D02G542200.1">
    <property type="protein sequence ID" value="TraesCS3D02G542200.1.cds1"/>
    <property type="gene ID" value="TraesCS3D02G542200"/>
</dbReference>
<protein>
    <submittedName>
        <fullName evidence="2">Uncharacterized protein</fullName>
    </submittedName>
</protein>
<dbReference type="Gramene" id="TraesRN3D0101257600.1">
    <property type="protein sequence ID" value="TraesRN3D0101257600.1"/>
    <property type="gene ID" value="TraesRN3D0101257600"/>
</dbReference>
<dbReference type="PANTHER" id="PTHR36486">
    <property type="entry name" value="OS01G0977800 PROTEIN"/>
    <property type="match status" value="1"/>
</dbReference>
<dbReference type="Gramene" id="TraesJUL3D03G02023220.1">
    <property type="protein sequence ID" value="TraesJUL3D03G02023220.1.CDS1"/>
    <property type="gene ID" value="TraesJUL3D03G02023220"/>
</dbReference>
<feature type="compositionally biased region" description="Low complexity" evidence="1">
    <location>
        <begin position="273"/>
        <end position="288"/>
    </location>
</feature>
<reference evidence="2" key="1">
    <citation type="submission" date="2018-08" db="EMBL/GenBank/DDBJ databases">
        <authorList>
            <person name="Rossello M."/>
        </authorList>
    </citation>
    <scope>NUCLEOTIDE SEQUENCE [LARGE SCALE GENOMIC DNA]</scope>
    <source>
        <strain evidence="2">cv. Chinese Spring</strain>
    </source>
</reference>
<dbReference type="Gramene" id="TraesCS3D03G1203100.1">
    <property type="protein sequence ID" value="TraesCS3D03G1203100.1.CDS1"/>
    <property type="gene ID" value="TraesCS3D03G1203100"/>
</dbReference>
<feature type="compositionally biased region" description="Polar residues" evidence="1">
    <location>
        <begin position="103"/>
        <end position="112"/>
    </location>
</feature>
<evidence type="ECO:0000313" key="2">
    <source>
        <dbReference type="EnsemblPlants" id="TraesCS3D02G542200.1.cds1"/>
    </source>
</evidence>
<feature type="region of interest" description="Disordered" evidence="1">
    <location>
        <begin position="264"/>
        <end position="291"/>
    </location>
</feature>
<dbReference type="Gramene" id="TraesCS3D02G542200.1">
    <property type="protein sequence ID" value="TraesCS3D02G542200.1.cds1"/>
    <property type="gene ID" value="TraesCS3D02G542200"/>
</dbReference>
<dbReference type="PANTHER" id="PTHR36486:SF2">
    <property type="entry name" value="OS01G0977800 PROTEIN"/>
    <property type="match status" value="1"/>
</dbReference>
<dbReference type="AlphaFoldDB" id="A0A3B6H4G5"/>
<evidence type="ECO:0000313" key="3">
    <source>
        <dbReference type="Proteomes" id="UP000019116"/>
    </source>
</evidence>
<feature type="region of interest" description="Disordered" evidence="1">
    <location>
        <begin position="93"/>
        <end position="162"/>
    </location>
</feature>